<feature type="transmembrane region" description="Helical" evidence="8">
    <location>
        <begin position="474"/>
        <end position="493"/>
    </location>
</feature>
<dbReference type="InterPro" id="IPR000060">
    <property type="entry name" value="BCCT_transptr"/>
</dbReference>
<dbReference type="OrthoDB" id="9775735at2"/>
<dbReference type="PANTHER" id="PTHR30047">
    <property type="entry name" value="HIGH-AFFINITY CHOLINE TRANSPORT PROTEIN-RELATED"/>
    <property type="match status" value="1"/>
</dbReference>
<evidence type="ECO:0000256" key="7">
    <source>
        <dbReference type="ARBA" id="ARBA00023136"/>
    </source>
</evidence>
<feature type="transmembrane region" description="Helical" evidence="8">
    <location>
        <begin position="499"/>
        <end position="525"/>
    </location>
</feature>
<evidence type="ECO:0000313" key="10">
    <source>
        <dbReference type="Proteomes" id="UP000245362"/>
    </source>
</evidence>
<feature type="transmembrane region" description="Helical" evidence="8">
    <location>
        <begin position="262"/>
        <end position="281"/>
    </location>
</feature>
<accession>A0A2U3B9U2</accession>
<dbReference type="GO" id="GO:0022857">
    <property type="term" value="F:transmembrane transporter activity"/>
    <property type="evidence" value="ECO:0007669"/>
    <property type="project" value="InterPro"/>
</dbReference>
<evidence type="ECO:0000313" key="9">
    <source>
        <dbReference type="EMBL" id="PWI33558.1"/>
    </source>
</evidence>
<gene>
    <name evidence="9" type="ORF">DI392_08810</name>
</gene>
<feature type="transmembrane region" description="Helical" evidence="8">
    <location>
        <begin position="41"/>
        <end position="60"/>
    </location>
</feature>
<feature type="transmembrane region" description="Helical" evidence="8">
    <location>
        <begin position="80"/>
        <end position="98"/>
    </location>
</feature>
<feature type="transmembrane region" description="Helical" evidence="8">
    <location>
        <begin position="428"/>
        <end position="447"/>
    </location>
</feature>
<organism evidence="9 10">
    <name type="scientific">Vibrio albus</name>
    <dbReference type="NCBI Taxonomy" id="2200953"/>
    <lineage>
        <taxon>Bacteria</taxon>
        <taxon>Pseudomonadati</taxon>
        <taxon>Pseudomonadota</taxon>
        <taxon>Gammaproteobacteria</taxon>
        <taxon>Vibrionales</taxon>
        <taxon>Vibrionaceae</taxon>
        <taxon>Vibrio</taxon>
    </lineage>
</organism>
<feature type="transmembrane region" description="Helical" evidence="8">
    <location>
        <begin position="214"/>
        <end position="242"/>
    </location>
</feature>
<keyword evidence="5 8" id="KW-0812">Transmembrane</keyword>
<dbReference type="EMBL" id="QFWT01000004">
    <property type="protein sequence ID" value="PWI33558.1"/>
    <property type="molecule type" value="Genomic_DNA"/>
</dbReference>
<evidence type="ECO:0000256" key="6">
    <source>
        <dbReference type="ARBA" id="ARBA00022989"/>
    </source>
</evidence>
<proteinExistence type="inferred from homology"/>
<dbReference type="NCBIfam" id="TIGR00842">
    <property type="entry name" value="bcct"/>
    <property type="match status" value="1"/>
</dbReference>
<comment type="similarity">
    <text evidence="2">Belongs to the BCCT transporter (TC 2.A.15) family.</text>
</comment>
<dbReference type="GO" id="GO:0005886">
    <property type="term" value="C:plasma membrane"/>
    <property type="evidence" value="ECO:0007669"/>
    <property type="project" value="UniProtKB-SubCell"/>
</dbReference>
<evidence type="ECO:0000256" key="4">
    <source>
        <dbReference type="ARBA" id="ARBA00022475"/>
    </source>
</evidence>
<evidence type="ECO:0000256" key="3">
    <source>
        <dbReference type="ARBA" id="ARBA00022448"/>
    </source>
</evidence>
<name>A0A2U3B9U2_9VIBR</name>
<dbReference type="InterPro" id="IPR018093">
    <property type="entry name" value="BCCT_CS"/>
</dbReference>
<feature type="transmembrane region" description="Helical" evidence="8">
    <location>
        <begin position="347"/>
        <end position="364"/>
    </location>
</feature>
<feature type="transmembrane region" description="Helical" evidence="8">
    <location>
        <begin position="176"/>
        <end position="194"/>
    </location>
</feature>
<dbReference type="Proteomes" id="UP000245362">
    <property type="component" value="Unassembled WGS sequence"/>
</dbReference>
<evidence type="ECO:0000256" key="2">
    <source>
        <dbReference type="ARBA" id="ARBA00005658"/>
    </source>
</evidence>
<keyword evidence="3" id="KW-0813">Transport</keyword>
<keyword evidence="4" id="KW-1003">Cell membrane</keyword>
<dbReference type="Pfam" id="PF02028">
    <property type="entry name" value="BCCT"/>
    <property type="match status" value="1"/>
</dbReference>
<comment type="subcellular location">
    <subcellularLocation>
        <location evidence="1">Cell membrane</location>
        <topology evidence="1">Multi-pass membrane protein</topology>
    </subcellularLocation>
</comment>
<dbReference type="AlphaFoldDB" id="A0A2U3B9U2"/>
<dbReference type="RefSeq" id="WP_109319549.1">
    <property type="nucleotide sequence ID" value="NZ_QFWT01000004.1"/>
</dbReference>
<feature type="transmembrane region" description="Helical" evidence="8">
    <location>
        <begin position="118"/>
        <end position="139"/>
    </location>
</feature>
<evidence type="ECO:0000256" key="5">
    <source>
        <dbReference type="ARBA" id="ARBA00022692"/>
    </source>
</evidence>
<feature type="transmembrane region" description="Helical" evidence="8">
    <location>
        <begin position="293"/>
        <end position="313"/>
    </location>
</feature>
<comment type="caution">
    <text evidence="9">The sequence shown here is derived from an EMBL/GenBank/DDBJ whole genome shotgun (WGS) entry which is preliminary data.</text>
</comment>
<dbReference type="PANTHER" id="PTHR30047:SF7">
    <property type="entry name" value="HIGH-AFFINITY CHOLINE TRANSPORT PROTEIN"/>
    <property type="match status" value="1"/>
</dbReference>
<evidence type="ECO:0000256" key="8">
    <source>
        <dbReference type="SAM" id="Phobius"/>
    </source>
</evidence>
<dbReference type="PROSITE" id="PS01303">
    <property type="entry name" value="BCCT"/>
    <property type="match status" value="1"/>
</dbReference>
<protein>
    <submittedName>
        <fullName evidence="9">Glycine/betaine ABC transporter</fullName>
    </submittedName>
</protein>
<keyword evidence="7 8" id="KW-0472">Membrane</keyword>
<evidence type="ECO:0000256" key="1">
    <source>
        <dbReference type="ARBA" id="ARBA00004651"/>
    </source>
</evidence>
<keyword evidence="6 8" id="KW-1133">Transmembrane helix</keyword>
<keyword evidence="10" id="KW-1185">Reference proteome</keyword>
<sequence>MKSILDYSEGDVAVTQIKYNTDYCTGQDNVKLWGMDIHNPVFGVSAGLILLFIVLTLSFPEGAKDVFTLSRNWSINNFDWLFMAGCNLFIVFCLFLLVSPVGRIRLGGVDAKPEFSFLSWFSMLFAAGMGIGLMFWSVAEPVAYYTDWYGTPLNVSARTEEARQMALSATMYHWGLHPWGIYAVVGLALAFFTYNKGLPLTIRSAFFPIFGERVWGGIGHFIDILAVLATIFGLATSLGFGAQQAAGGLNYLFGISNGLSTQITFIVIVTGIATFSVVRGLDGGVKLLSNINMLVAVGLVAIIVAVGPTLSIFDTVGDITAGYAENFVSLSSWIGREDTDWFHGWTVFYWAWWVSWSPFVGMFIARVSKGRTVREFITAVLLVPTIVTLIWLSIMGGTALDQATSSVGELANGISDVSVAMFQMFDNLPMSGMLSMVAILLVLVFFVTSSDSGSLVIDSITAGGKLEVPVVQRIFWAIAEGVIAIALLLGGGADALSALQAGAITTGLPFTFVLIAMCWSLYIGLKTEKHLYR</sequence>
<reference evidence="9 10" key="1">
    <citation type="submission" date="2018-05" db="EMBL/GenBank/DDBJ databases">
        <title>Vibrio limimaris sp. nov., isolated from marine sediment.</title>
        <authorList>
            <person name="Li C.-M."/>
        </authorList>
    </citation>
    <scope>NUCLEOTIDE SEQUENCE [LARGE SCALE GENOMIC DNA]</scope>
    <source>
        <strain evidence="9 10">E4404</strain>
    </source>
</reference>
<feature type="transmembrane region" description="Helical" evidence="8">
    <location>
        <begin position="376"/>
        <end position="394"/>
    </location>
</feature>